<proteinExistence type="predicted"/>
<evidence type="ECO:0000256" key="2">
    <source>
        <dbReference type="SAM" id="MobiDB-lite"/>
    </source>
</evidence>
<evidence type="ECO:0000256" key="1">
    <source>
        <dbReference type="SAM" id="Coils"/>
    </source>
</evidence>
<dbReference type="AlphaFoldDB" id="A0AAV4D7X5"/>
<sequence>MATNLDIASRYNALRCDFLDQEAQTCIDKIKQFVSDVKEKITSKDVAPHIVDNTIQKTLAFLTQPVPNLTDCEDFQAASGEGVCNLKGLDKEDELELKGKNLVDLKKRCDNLKQDSERLEKLLQKERKINSKKLKKLESKHQMSIYILDKSVSKIREFIQRNTKNEGSLQGDTSLGTETSASSSTANILSEDIADKMPEPKALEMQKTFSFGIISIRNLVHLTSELVAFLSGTHLYTVDSQTCAHNRWDLQLSYDSCMTKTPDSEYKILLAKSLELRVVVVTAHSCLEEKSYPTEVKYCALAALQNGLLVGMYNSQSPHCRDVHLLSFNSKGEMTTQSLGKLPF</sequence>
<name>A0AAV4D7X5_9GAST</name>
<feature type="region of interest" description="Disordered" evidence="2">
    <location>
        <begin position="166"/>
        <end position="188"/>
    </location>
</feature>
<comment type="caution">
    <text evidence="3">The sequence shown here is derived from an EMBL/GenBank/DDBJ whole genome shotgun (WGS) entry which is preliminary data.</text>
</comment>
<dbReference type="Proteomes" id="UP000735302">
    <property type="component" value="Unassembled WGS sequence"/>
</dbReference>
<feature type="coiled-coil region" evidence="1">
    <location>
        <begin position="95"/>
        <end position="132"/>
    </location>
</feature>
<evidence type="ECO:0000313" key="3">
    <source>
        <dbReference type="EMBL" id="GFO40352.1"/>
    </source>
</evidence>
<accession>A0AAV4D7X5</accession>
<protein>
    <submittedName>
        <fullName evidence="3">Uncharacterized protein</fullName>
    </submittedName>
</protein>
<keyword evidence="4" id="KW-1185">Reference proteome</keyword>
<reference evidence="3 4" key="1">
    <citation type="journal article" date="2021" name="Elife">
        <title>Chloroplast acquisition without the gene transfer in kleptoplastic sea slugs, Plakobranchus ocellatus.</title>
        <authorList>
            <person name="Maeda T."/>
            <person name="Takahashi S."/>
            <person name="Yoshida T."/>
            <person name="Shimamura S."/>
            <person name="Takaki Y."/>
            <person name="Nagai Y."/>
            <person name="Toyoda A."/>
            <person name="Suzuki Y."/>
            <person name="Arimoto A."/>
            <person name="Ishii H."/>
            <person name="Satoh N."/>
            <person name="Nishiyama T."/>
            <person name="Hasebe M."/>
            <person name="Maruyama T."/>
            <person name="Minagawa J."/>
            <person name="Obokata J."/>
            <person name="Shigenobu S."/>
        </authorList>
    </citation>
    <scope>NUCLEOTIDE SEQUENCE [LARGE SCALE GENOMIC DNA]</scope>
</reference>
<keyword evidence="1" id="KW-0175">Coiled coil</keyword>
<evidence type="ECO:0000313" key="4">
    <source>
        <dbReference type="Proteomes" id="UP000735302"/>
    </source>
</evidence>
<dbReference type="EMBL" id="BLXT01007613">
    <property type="protein sequence ID" value="GFO40352.1"/>
    <property type="molecule type" value="Genomic_DNA"/>
</dbReference>
<organism evidence="3 4">
    <name type="scientific">Plakobranchus ocellatus</name>
    <dbReference type="NCBI Taxonomy" id="259542"/>
    <lineage>
        <taxon>Eukaryota</taxon>
        <taxon>Metazoa</taxon>
        <taxon>Spiralia</taxon>
        <taxon>Lophotrochozoa</taxon>
        <taxon>Mollusca</taxon>
        <taxon>Gastropoda</taxon>
        <taxon>Heterobranchia</taxon>
        <taxon>Euthyneura</taxon>
        <taxon>Panpulmonata</taxon>
        <taxon>Sacoglossa</taxon>
        <taxon>Placobranchoidea</taxon>
        <taxon>Plakobranchidae</taxon>
        <taxon>Plakobranchus</taxon>
    </lineage>
</organism>
<gene>
    <name evidence="3" type="ORF">PoB_006685700</name>
</gene>